<comment type="caution">
    <text evidence="1">The sequence shown here is derived from an EMBL/GenBank/DDBJ whole genome shotgun (WGS) entry which is preliminary data.</text>
</comment>
<sequence>MSSRPVHHRRIFECYWIPHRENQIKICCGVCSKGNPGFSGAAIILGMEWDFDQGWSNVWIASDSMAAIRCFTANKIH</sequence>
<dbReference type="EMBL" id="MVGT01003747">
    <property type="protein sequence ID" value="OVA03259.1"/>
    <property type="molecule type" value="Genomic_DNA"/>
</dbReference>
<dbReference type="AlphaFoldDB" id="A0A200PYD8"/>
<organism evidence="1 2">
    <name type="scientific">Macleaya cordata</name>
    <name type="common">Five-seeded plume-poppy</name>
    <name type="synonym">Bocconia cordata</name>
    <dbReference type="NCBI Taxonomy" id="56857"/>
    <lineage>
        <taxon>Eukaryota</taxon>
        <taxon>Viridiplantae</taxon>
        <taxon>Streptophyta</taxon>
        <taxon>Embryophyta</taxon>
        <taxon>Tracheophyta</taxon>
        <taxon>Spermatophyta</taxon>
        <taxon>Magnoliopsida</taxon>
        <taxon>Ranunculales</taxon>
        <taxon>Papaveraceae</taxon>
        <taxon>Papaveroideae</taxon>
        <taxon>Macleaya</taxon>
    </lineage>
</organism>
<dbReference type="Proteomes" id="UP000195402">
    <property type="component" value="Unassembled WGS sequence"/>
</dbReference>
<evidence type="ECO:0000313" key="2">
    <source>
        <dbReference type="Proteomes" id="UP000195402"/>
    </source>
</evidence>
<dbReference type="OrthoDB" id="1433347at2759"/>
<reference evidence="1 2" key="1">
    <citation type="journal article" date="2017" name="Mol. Plant">
        <title>The Genome of Medicinal Plant Macleaya cordata Provides New Insights into Benzylisoquinoline Alkaloids Metabolism.</title>
        <authorList>
            <person name="Liu X."/>
            <person name="Liu Y."/>
            <person name="Huang P."/>
            <person name="Ma Y."/>
            <person name="Qing Z."/>
            <person name="Tang Q."/>
            <person name="Cao H."/>
            <person name="Cheng P."/>
            <person name="Zheng Y."/>
            <person name="Yuan Z."/>
            <person name="Zhou Y."/>
            <person name="Liu J."/>
            <person name="Tang Z."/>
            <person name="Zhuo Y."/>
            <person name="Zhang Y."/>
            <person name="Yu L."/>
            <person name="Huang J."/>
            <person name="Yang P."/>
            <person name="Peng Q."/>
            <person name="Zhang J."/>
            <person name="Jiang W."/>
            <person name="Zhang Z."/>
            <person name="Lin K."/>
            <person name="Ro D.K."/>
            <person name="Chen X."/>
            <person name="Xiong X."/>
            <person name="Shang Y."/>
            <person name="Huang S."/>
            <person name="Zeng J."/>
        </authorList>
    </citation>
    <scope>NUCLEOTIDE SEQUENCE [LARGE SCALE GENOMIC DNA]</scope>
    <source>
        <strain evidence="2">cv. BLH2017</strain>
        <tissue evidence="1">Root</tissue>
    </source>
</reference>
<proteinExistence type="predicted"/>
<gene>
    <name evidence="1" type="ORF">BVC80_8621g10</name>
</gene>
<evidence type="ECO:0000313" key="1">
    <source>
        <dbReference type="EMBL" id="OVA03259.1"/>
    </source>
</evidence>
<accession>A0A200PYD8</accession>
<dbReference type="InParanoid" id="A0A200PYD8"/>
<keyword evidence="2" id="KW-1185">Reference proteome</keyword>
<protein>
    <submittedName>
        <fullName evidence="1">Uncharacterized protein</fullName>
    </submittedName>
</protein>
<name>A0A200PYD8_MACCD</name>